<name>A0A210R372_MIZYE</name>
<evidence type="ECO:0000256" key="1">
    <source>
        <dbReference type="PROSITE-ProRule" id="PRU00266"/>
    </source>
</evidence>
<dbReference type="SUPFAM" id="SSF54768">
    <property type="entry name" value="dsRNA-binding domain-like"/>
    <property type="match status" value="2"/>
</dbReference>
<dbReference type="GO" id="GO:0003726">
    <property type="term" value="F:double-stranded RNA adenosine deaminase activity"/>
    <property type="evidence" value="ECO:0007669"/>
    <property type="project" value="TreeGrafter"/>
</dbReference>
<gene>
    <name evidence="5" type="ORF">KP79_PYT16663</name>
</gene>
<dbReference type="EMBL" id="NEDP02000696">
    <property type="protein sequence ID" value="OWF55331.1"/>
    <property type="molecule type" value="Genomic_DNA"/>
</dbReference>
<evidence type="ECO:0000313" key="5">
    <source>
        <dbReference type="EMBL" id="OWF55331.1"/>
    </source>
</evidence>
<evidence type="ECO:0000259" key="4">
    <source>
        <dbReference type="PROSITE" id="PS50141"/>
    </source>
</evidence>
<dbReference type="Gene3D" id="3.30.160.20">
    <property type="match status" value="2"/>
</dbReference>
<keyword evidence="1" id="KW-0694">RNA-binding</keyword>
<feature type="domain" description="A to I editase" evidence="4">
    <location>
        <begin position="301"/>
        <end position="646"/>
    </location>
</feature>
<dbReference type="SMART" id="SM00552">
    <property type="entry name" value="ADEAMc"/>
    <property type="match status" value="1"/>
</dbReference>
<dbReference type="Pfam" id="PF00035">
    <property type="entry name" value="dsrm"/>
    <property type="match status" value="2"/>
</dbReference>
<sequence length="648" mass="71834">MFQASKKAQQKYIPGLTSRPDDQPLPPGALQNAPKEIPQELIESFKNGSKQAVMAVHEFCTLKRWPLSFKEVASDVQSFGTQFAMTCTVNGKEYPQGSARTKKDAKSNAAKIALSIILGVYDDVVEGSDDENVVYDSMGRKLCTSTGMTQYESAAKKSIMRHLNMEQHLGGAPQVQNPVTALQQYCALHSMPFEIEVGDEKGPMGFEAFVLINDDIVGEGTADNKKDSKRKACQSALNHLKEQDEIRKASEVVMTEEDKIAQICCLKLEDVYREVPLLAQCKTSFAAFIIKRGDGNGQVVAVGTGNSCIAKKNLTLDGRCLIDSYAVAMARRALLKYFFKEMKSYYDGSKVLSIFEQMSEKSCMLKMKDYISLHLYLSEPPCGDYGFYTEVEPTPSPALTAEQKDLVGKGAHFPAFSEEFPGWLCVKNSLQEVNPVEEEDTGRQTLADLETEELNVMSCSDKLLLWNIVGIQGALNSCFLQPVYVKSIIVERHFDHGHFCRAVCCRVYEVLQESLPPPYHINHPTLTTTSLPSPGEGQHVTPLCMNWSEGDEKVEVHDGNTGRASDMSPHKAGANGASRLCKAAFLHRFKELAKATEQYQLLQIPSFTAAKQTAKNYQAAKQAFYSHCVQIGVGKWNRKPKEVDSFGK</sequence>
<dbReference type="OrthoDB" id="10268011at2759"/>
<dbReference type="GO" id="GO:0008251">
    <property type="term" value="F:tRNA-specific adenosine deaminase activity"/>
    <property type="evidence" value="ECO:0007669"/>
    <property type="project" value="TreeGrafter"/>
</dbReference>
<evidence type="ECO:0000259" key="3">
    <source>
        <dbReference type="PROSITE" id="PS50137"/>
    </source>
</evidence>
<accession>A0A210R372</accession>
<dbReference type="PANTHER" id="PTHR10910:SF145">
    <property type="entry name" value="DOUBLE-STRANDED RNA-SPECIFIC ADENOSINE DEAMINASE-LIKE"/>
    <property type="match status" value="1"/>
</dbReference>
<feature type="domain" description="DRBM" evidence="3">
    <location>
        <begin position="51"/>
        <end position="119"/>
    </location>
</feature>
<dbReference type="CDD" id="cd19905">
    <property type="entry name" value="DSRM_ADAD1"/>
    <property type="match status" value="1"/>
</dbReference>
<dbReference type="PROSITE" id="PS50137">
    <property type="entry name" value="DS_RBD"/>
    <property type="match status" value="2"/>
</dbReference>
<comment type="caution">
    <text evidence="5">The sequence shown here is derived from an EMBL/GenBank/DDBJ whole genome shotgun (WGS) entry which is preliminary data.</text>
</comment>
<feature type="region of interest" description="Disordered" evidence="2">
    <location>
        <begin position="1"/>
        <end position="31"/>
    </location>
</feature>
<keyword evidence="6" id="KW-1185">Reference proteome</keyword>
<feature type="domain" description="DRBM" evidence="3">
    <location>
        <begin position="177"/>
        <end position="242"/>
    </location>
</feature>
<protein>
    <submittedName>
        <fullName evidence="5">Adenosine deaminase domain-containing protein 1</fullName>
    </submittedName>
</protein>
<dbReference type="GO" id="GO:0005737">
    <property type="term" value="C:cytoplasm"/>
    <property type="evidence" value="ECO:0007669"/>
    <property type="project" value="TreeGrafter"/>
</dbReference>
<dbReference type="GO" id="GO:0006382">
    <property type="term" value="P:adenosine to inosine editing"/>
    <property type="evidence" value="ECO:0007669"/>
    <property type="project" value="TreeGrafter"/>
</dbReference>
<dbReference type="InterPro" id="IPR014720">
    <property type="entry name" value="dsRBD_dom"/>
</dbReference>
<proteinExistence type="predicted"/>
<evidence type="ECO:0000313" key="6">
    <source>
        <dbReference type="Proteomes" id="UP000242188"/>
    </source>
</evidence>
<dbReference type="PROSITE" id="PS50141">
    <property type="entry name" value="A_DEAMIN_EDITASE"/>
    <property type="match status" value="1"/>
</dbReference>
<evidence type="ECO:0000256" key="2">
    <source>
        <dbReference type="SAM" id="MobiDB-lite"/>
    </source>
</evidence>
<dbReference type="InterPro" id="IPR044455">
    <property type="entry name" value="ADAD1_DSRM"/>
</dbReference>
<dbReference type="SMART" id="SM00358">
    <property type="entry name" value="DSRM"/>
    <property type="match status" value="2"/>
</dbReference>
<dbReference type="AlphaFoldDB" id="A0A210R372"/>
<dbReference type="Proteomes" id="UP000242188">
    <property type="component" value="Unassembled WGS sequence"/>
</dbReference>
<dbReference type="GO" id="GO:0005730">
    <property type="term" value="C:nucleolus"/>
    <property type="evidence" value="ECO:0007669"/>
    <property type="project" value="TreeGrafter"/>
</dbReference>
<dbReference type="PANTHER" id="PTHR10910">
    <property type="entry name" value="EUKARYOTE SPECIFIC DSRNA BINDING PROTEIN"/>
    <property type="match status" value="1"/>
</dbReference>
<dbReference type="GO" id="GO:0003725">
    <property type="term" value="F:double-stranded RNA binding"/>
    <property type="evidence" value="ECO:0007669"/>
    <property type="project" value="TreeGrafter"/>
</dbReference>
<reference evidence="5 6" key="1">
    <citation type="journal article" date="2017" name="Nat. Ecol. Evol.">
        <title>Scallop genome provides insights into evolution of bilaterian karyotype and development.</title>
        <authorList>
            <person name="Wang S."/>
            <person name="Zhang J."/>
            <person name="Jiao W."/>
            <person name="Li J."/>
            <person name="Xun X."/>
            <person name="Sun Y."/>
            <person name="Guo X."/>
            <person name="Huan P."/>
            <person name="Dong B."/>
            <person name="Zhang L."/>
            <person name="Hu X."/>
            <person name="Sun X."/>
            <person name="Wang J."/>
            <person name="Zhao C."/>
            <person name="Wang Y."/>
            <person name="Wang D."/>
            <person name="Huang X."/>
            <person name="Wang R."/>
            <person name="Lv J."/>
            <person name="Li Y."/>
            <person name="Zhang Z."/>
            <person name="Liu B."/>
            <person name="Lu W."/>
            <person name="Hui Y."/>
            <person name="Liang J."/>
            <person name="Zhou Z."/>
            <person name="Hou R."/>
            <person name="Li X."/>
            <person name="Liu Y."/>
            <person name="Li H."/>
            <person name="Ning X."/>
            <person name="Lin Y."/>
            <person name="Zhao L."/>
            <person name="Xing Q."/>
            <person name="Dou J."/>
            <person name="Li Y."/>
            <person name="Mao J."/>
            <person name="Guo H."/>
            <person name="Dou H."/>
            <person name="Li T."/>
            <person name="Mu C."/>
            <person name="Jiang W."/>
            <person name="Fu Q."/>
            <person name="Fu X."/>
            <person name="Miao Y."/>
            <person name="Liu J."/>
            <person name="Yu Q."/>
            <person name="Li R."/>
            <person name="Liao H."/>
            <person name="Li X."/>
            <person name="Kong Y."/>
            <person name="Jiang Z."/>
            <person name="Chourrout D."/>
            <person name="Li R."/>
            <person name="Bao Z."/>
        </authorList>
    </citation>
    <scope>NUCLEOTIDE SEQUENCE [LARGE SCALE GENOMIC DNA]</scope>
    <source>
        <strain evidence="5 6">PY_sf001</strain>
    </source>
</reference>
<organism evidence="5 6">
    <name type="scientific">Mizuhopecten yessoensis</name>
    <name type="common">Japanese scallop</name>
    <name type="synonym">Patinopecten yessoensis</name>
    <dbReference type="NCBI Taxonomy" id="6573"/>
    <lineage>
        <taxon>Eukaryota</taxon>
        <taxon>Metazoa</taxon>
        <taxon>Spiralia</taxon>
        <taxon>Lophotrochozoa</taxon>
        <taxon>Mollusca</taxon>
        <taxon>Bivalvia</taxon>
        <taxon>Autobranchia</taxon>
        <taxon>Pteriomorphia</taxon>
        <taxon>Pectinida</taxon>
        <taxon>Pectinoidea</taxon>
        <taxon>Pectinidae</taxon>
        <taxon>Mizuhopecten</taxon>
    </lineage>
</organism>
<dbReference type="GO" id="GO:0006396">
    <property type="term" value="P:RNA processing"/>
    <property type="evidence" value="ECO:0007669"/>
    <property type="project" value="InterPro"/>
</dbReference>
<dbReference type="CDD" id="cd19875">
    <property type="entry name" value="DSRM_EIF2AK2-like"/>
    <property type="match status" value="1"/>
</dbReference>
<dbReference type="Pfam" id="PF02137">
    <property type="entry name" value="A_deamin"/>
    <property type="match status" value="1"/>
</dbReference>
<dbReference type="InterPro" id="IPR002466">
    <property type="entry name" value="A_deamin"/>
</dbReference>